<dbReference type="Pfam" id="PF17957">
    <property type="entry name" value="Big_7"/>
    <property type="match status" value="1"/>
</dbReference>
<comment type="caution">
    <text evidence="2">The sequence shown here is derived from an EMBL/GenBank/DDBJ whole genome shotgun (WGS) entry which is preliminary data.</text>
</comment>
<dbReference type="RefSeq" id="WP_136436857.1">
    <property type="nucleotide sequence ID" value="NZ_JBHSNS010000008.1"/>
</dbReference>
<keyword evidence="3" id="KW-1185">Reference proteome</keyword>
<evidence type="ECO:0000313" key="3">
    <source>
        <dbReference type="Proteomes" id="UP001596072"/>
    </source>
</evidence>
<dbReference type="EMBL" id="JBHSNS010000008">
    <property type="protein sequence ID" value="MFC5730343.1"/>
    <property type="molecule type" value="Genomic_DNA"/>
</dbReference>
<organism evidence="2 3">
    <name type="scientific">Nocardioides vastitatis</name>
    <dbReference type="NCBI Taxonomy" id="2568655"/>
    <lineage>
        <taxon>Bacteria</taxon>
        <taxon>Bacillati</taxon>
        <taxon>Actinomycetota</taxon>
        <taxon>Actinomycetes</taxon>
        <taxon>Propionibacteriales</taxon>
        <taxon>Nocardioidaceae</taxon>
        <taxon>Nocardioides</taxon>
    </lineage>
</organism>
<sequence>MTHTMTFLLGLVFLLAAIVANGIDFSDAVTASAADTGRVTPADTTPPTVTLAGPGAPVRNWITVAAAASDAESGVTSVAIQYLAPAASTWTTLCTDTTAPYRCAWNTEHRRDGHYQLRAHAVDGAGHTADSDPVHATVTVLAAGEEL</sequence>
<keyword evidence="1" id="KW-0732">Signal</keyword>
<gene>
    <name evidence="2" type="ORF">ACFPQB_15575</name>
</gene>
<protein>
    <submittedName>
        <fullName evidence="2">Ig-like domain-containing protein</fullName>
    </submittedName>
</protein>
<reference evidence="3" key="1">
    <citation type="journal article" date="2019" name="Int. J. Syst. Evol. Microbiol.">
        <title>The Global Catalogue of Microorganisms (GCM) 10K type strain sequencing project: providing services to taxonomists for standard genome sequencing and annotation.</title>
        <authorList>
            <consortium name="The Broad Institute Genomics Platform"/>
            <consortium name="The Broad Institute Genome Sequencing Center for Infectious Disease"/>
            <person name="Wu L."/>
            <person name="Ma J."/>
        </authorList>
    </citation>
    <scope>NUCLEOTIDE SEQUENCE [LARGE SCALE GENOMIC DNA]</scope>
    <source>
        <strain evidence="3">YIM 94188</strain>
    </source>
</reference>
<dbReference type="Proteomes" id="UP001596072">
    <property type="component" value="Unassembled WGS sequence"/>
</dbReference>
<feature type="chain" id="PRO_5046674842" evidence="1">
    <location>
        <begin position="23"/>
        <end position="147"/>
    </location>
</feature>
<feature type="signal peptide" evidence="1">
    <location>
        <begin position="1"/>
        <end position="22"/>
    </location>
</feature>
<accession>A0ABW0ZJU6</accession>
<evidence type="ECO:0000313" key="2">
    <source>
        <dbReference type="EMBL" id="MFC5730343.1"/>
    </source>
</evidence>
<name>A0ABW0ZJU6_9ACTN</name>
<proteinExistence type="predicted"/>
<evidence type="ECO:0000256" key="1">
    <source>
        <dbReference type="SAM" id="SignalP"/>
    </source>
</evidence>
<dbReference type="Gene3D" id="2.60.40.10">
    <property type="entry name" value="Immunoglobulins"/>
    <property type="match status" value="1"/>
</dbReference>
<dbReference type="InterPro" id="IPR013783">
    <property type="entry name" value="Ig-like_fold"/>
</dbReference>